<dbReference type="InterPro" id="IPR005467">
    <property type="entry name" value="His_kinase_dom"/>
</dbReference>
<keyword evidence="4 7" id="KW-0597">Phosphoprotein</keyword>
<dbReference type="Pfam" id="PF00512">
    <property type="entry name" value="HisKA"/>
    <property type="match status" value="1"/>
</dbReference>
<keyword evidence="8" id="KW-0472">Membrane</keyword>
<dbReference type="InterPro" id="IPR003660">
    <property type="entry name" value="HAMP_dom"/>
</dbReference>
<evidence type="ECO:0000256" key="2">
    <source>
        <dbReference type="ARBA" id="ARBA00004370"/>
    </source>
</evidence>
<dbReference type="AlphaFoldDB" id="A0A0R3CXX5"/>
<dbReference type="PANTHER" id="PTHR43065">
    <property type="entry name" value="SENSOR HISTIDINE KINASE"/>
    <property type="match status" value="1"/>
</dbReference>
<comment type="caution">
    <text evidence="12">The sequence shown here is derived from an EMBL/GenBank/DDBJ whole genome shotgun (WGS) entry which is preliminary data.</text>
</comment>
<dbReference type="Proteomes" id="UP000051936">
    <property type="component" value="Unassembled WGS sequence"/>
</dbReference>
<dbReference type="PROSITE" id="PS50109">
    <property type="entry name" value="HIS_KIN"/>
    <property type="match status" value="1"/>
</dbReference>
<dbReference type="SMART" id="SM00388">
    <property type="entry name" value="HisKA"/>
    <property type="match status" value="1"/>
</dbReference>
<dbReference type="PROSITE" id="PS50885">
    <property type="entry name" value="HAMP"/>
    <property type="match status" value="1"/>
</dbReference>
<dbReference type="Gene3D" id="1.10.287.130">
    <property type="match status" value="1"/>
</dbReference>
<comment type="subcellular location">
    <subcellularLocation>
        <location evidence="2">Membrane</location>
    </subcellularLocation>
</comment>
<organism evidence="12 13">
    <name type="scientific">Bradyrhizobium manausense</name>
    <dbReference type="NCBI Taxonomy" id="989370"/>
    <lineage>
        <taxon>Bacteria</taxon>
        <taxon>Pseudomonadati</taxon>
        <taxon>Pseudomonadota</taxon>
        <taxon>Alphaproteobacteria</taxon>
        <taxon>Hyphomicrobiales</taxon>
        <taxon>Nitrobacteraceae</taxon>
        <taxon>Bradyrhizobium</taxon>
    </lineage>
</organism>
<dbReference type="InterPro" id="IPR036097">
    <property type="entry name" value="HisK_dim/P_sf"/>
</dbReference>
<dbReference type="OrthoDB" id="9796100at2"/>
<dbReference type="Gene3D" id="3.40.50.2300">
    <property type="match status" value="1"/>
</dbReference>
<feature type="domain" description="HAMP" evidence="11">
    <location>
        <begin position="371"/>
        <end position="424"/>
    </location>
</feature>
<feature type="transmembrane region" description="Helical" evidence="8">
    <location>
        <begin position="348"/>
        <end position="369"/>
    </location>
</feature>
<reference evidence="12 13" key="1">
    <citation type="submission" date="2015-09" db="EMBL/GenBank/DDBJ databases">
        <title>Draft Genome Sequence of Bradyrhizobium manausense Strain BR 3351T, a Novel Symbiotic Nitrogen-Fixing Alphaproteobacterium Isolated from Brazilian Amazon Rain Forest.</title>
        <authorList>
            <person name="De Araujo J.L."/>
            <person name="Zilli J.E."/>
        </authorList>
    </citation>
    <scope>NUCLEOTIDE SEQUENCE [LARGE SCALE GENOMIC DNA]</scope>
    <source>
        <strain evidence="12 13">BR3351</strain>
    </source>
</reference>
<comment type="catalytic activity">
    <reaction evidence="1">
        <text>ATP + protein L-histidine = ADP + protein N-phospho-L-histidine.</text>
        <dbReference type="EC" id="2.7.13.3"/>
    </reaction>
</comment>
<proteinExistence type="predicted"/>
<dbReference type="CDD" id="cd00082">
    <property type="entry name" value="HisKA"/>
    <property type="match status" value="1"/>
</dbReference>
<evidence type="ECO:0000313" key="12">
    <source>
        <dbReference type="EMBL" id="KRQ02464.1"/>
    </source>
</evidence>
<evidence type="ECO:0000256" key="6">
    <source>
        <dbReference type="ARBA" id="ARBA00022777"/>
    </source>
</evidence>
<evidence type="ECO:0000256" key="3">
    <source>
        <dbReference type="ARBA" id="ARBA00012438"/>
    </source>
</evidence>
<keyword evidence="8" id="KW-0812">Transmembrane</keyword>
<dbReference type="Pfam" id="PF02518">
    <property type="entry name" value="HATPase_c"/>
    <property type="match status" value="1"/>
</dbReference>
<evidence type="ECO:0000256" key="4">
    <source>
        <dbReference type="ARBA" id="ARBA00022553"/>
    </source>
</evidence>
<dbReference type="Pfam" id="PF00072">
    <property type="entry name" value="Response_reg"/>
    <property type="match status" value="1"/>
</dbReference>
<dbReference type="PROSITE" id="PS50110">
    <property type="entry name" value="RESPONSE_REGULATORY"/>
    <property type="match status" value="1"/>
</dbReference>
<evidence type="ECO:0000256" key="8">
    <source>
        <dbReference type="SAM" id="Phobius"/>
    </source>
</evidence>
<dbReference type="Pfam" id="PF00672">
    <property type="entry name" value="HAMP"/>
    <property type="match status" value="1"/>
</dbReference>
<dbReference type="GO" id="GO:0000155">
    <property type="term" value="F:phosphorelay sensor kinase activity"/>
    <property type="evidence" value="ECO:0007669"/>
    <property type="project" value="InterPro"/>
</dbReference>
<dbReference type="SUPFAM" id="SSF52172">
    <property type="entry name" value="CheY-like"/>
    <property type="match status" value="1"/>
</dbReference>
<dbReference type="InterPro" id="IPR036890">
    <property type="entry name" value="HATPase_C_sf"/>
</dbReference>
<evidence type="ECO:0000259" key="10">
    <source>
        <dbReference type="PROSITE" id="PS50110"/>
    </source>
</evidence>
<dbReference type="Gene3D" id="6.10.340.10">
    <property type="match status" value="1"/>
</dbReference>
<dbReference type="SMART" id="SM00448">
    <property type="entry name" value="REC"/>
    <property type="match status" value="1"/>
</dbReference>
<dbReference type="PANTHER" id="PTHR43065:SF49">
    <property type="entry name" value="HISTIDINE KINASE"/>
    <property type="match status" value="1"/>
</dbReference>
<gene>
    <name evidence="12" type="ORF">AOQ71_35200</name>
</gene>
<dbReference type="SMART" id="SM00387">
    <property type="entry name" value="HATPase_c"/>
    <property type="match status" value="1"/>
</dbReference>
<dbReference type="EMBL" id="LJYG01000110">
    <property type="protein sequence ID" value="KRQ02464.1"/>
    <property type="molecule type" value="Genomic_DNA"/>
</dbReference>
<dbReference type="GO" id="GO:0016020">
    <property type="term" value="C:membrane"/>
    <property type="evidence" value="ECO:0007669"/>
    <property type="project" value="UniProtKB-SubCell"/>
</dbReference>
<feature type="domain" description="Response regulatory" evidence="10">
    <location>
        <begin position="695"/>
        <end position="811"/>
    </location>
</feature>
<dbReference type="InterPro" id="IPR001789">
    <property type="entry name" value="Sig_transdc_resp-reg_receiver"/>
</dbReference>
<keyword evidence="13" id="KW-1185">Reference proteome</keyword>
<dbReference type="InterPro" id="IPR004358">
    <property type="entry name" value="Sig_transdc_His_kin-like_C"/>
</dbReference>
<feature type="modified residue" description="4-aspartylphosphate" evidence="7">
    <location>
        <position position="745"/>
    </location>
</feature>
<keyword evidence="6" id="KW-0418">Kinase</keyword>
<name>A0A0R3CXX5_9BRAD</name>
<dbReference type="InterPro" id="IPR003594">
    <property type="entry name" value="HATPase_dom"/>
</dbReference>
<dbReference type="CDD" id="cd06225">
    <property type="entry name" value="HAMP"/>
    <property type="match status" value="1"/>
</dbReference>
<sequence>MLQPEQVADLGRMDRKWSIRRGLVFGGVALVSVALLICAIGIYFLLYRPLVKQLAASESGRAAVQVTADFESIFVRVEAIARLEREWGIKGLIDVDRLDASNALLRPILKGTSGITSFAIARDDGREVLISSEGNGRWFNRLTDPDVRGGVGRFITYDESDRVVGDELRKTDYDARQRPWFLAAAAMPRDDDIHWTAPYQFVSSGEPGLSAVVRWTAPDGHRTAIASDVWLREITNFTQQVRFTNSGLVAILTDAGEALGLPRDPRWTSETVRKALLKPVDALGVLPLTASYRAWRDRGRPPNEIFQVEESGNIWFASFHPVRPAGQTFWIATLAPSADFGWVGTDRLAIGAALVVGCMLIASFAAIWFSTRIARPIELLSAESARIGLMEFSRPINVASSVDEIDALARSLERMRSSFMQAQYELESKAELERKLVQAQKMEAVGQLTGGVAHDFNNMLTVILGTIEILKDGVAGNPELSAVAKMIDEAATHGADLTHRLLAFSRLQPLQPRRTDVNALVIDAARLLQPMLGDNVEIDSMLADDVWPALVDPSQLSNSLVNLAVNARDAMPAGGKLMLETENVHLDEDYARANGDVRPGPYVMIAVSDTGQGIPAAIRDKVFDPFFTTKHSGKGSGLGLSMVYGFVKQSNGHIKIYSEEGSGTTVRIYLPPAGEHDEAQLRTQPATPIEGGTETILVVEDEALVRDYVGAQLRSLGYTAILASNAEEALACIDRGDAVDLLFTDVIMPGIMNGRDLADEAVRRRPGLKVLFTSGYTDNAIVHHGRLDPGVLLLAKPYRRSDLGRMVRTALARRTPHGDTAT</sequence>
<dbReference type="Gene3D" id="3.30.450.20">
    <property type="entry name" value="PAS domain"/>
    <property type="match status" value="2"/>
</dbReference>
<evidence type="ECO:0000256" key="7">
    <source>
        <dbReference type="PROSITE-ProRule" id="PRU00169"/>
    </source>
</evidence>
<dbReference type="Gene3D" id="3.30.565.10">
    <property type="entry name" value="Histidine kinase-like ATPase, C-terminal domain"/>
    <property type="match status" value="1"/>
</dbReference>
<dbReference type="SUPFAM" id="SSF47384">
    <property type="entry name" value="Homodimeric domain of signal transducing histidine kinase"/>
    <property type="match status" value="1"/>
</dbReference>
<keyword evidence="8" id="KW-1133">Transmembrane helix</keyword>
<dbReference type="PRINTS" id="PR00344">
    <property type="entry name" value="BCTRLSENSOR"/>
</dbReference>
<dbReference type="RefSeq" id="WP_157083771.1">
    <property type="nucleotide sequence ID" value="NZ_LJYG01000110.1"/>
</dbReference>
<dbReference type="SUPFAM" id="SSF158472">
    <property type="entry name" value="HAMP domain-like"/>
    <property type="match status" value="1"/>
</dbReference>
<protein>
    <recommendedName>
        <fullName evidence="3">histidine kinase</fullName>
        <ecNumber evidence="3">2.7.13.3</ecNumber>
    </recommendedName>
</protein>
<evidence type="ECO:0000259" key="9">
    <source>
        <dbReference type="PROSITE" id="PS50109"/>
    </source>
</evidence>
<dbReference type="SUPFAM" id="SSF55874">
    <property type="entry name" value="ATPase domain of HSP90 chaperone/DNA topoisomerase II/histidine kinase"/>
    <property type="match status" value="1"/>
</dbReference>
<dbReference type="STRING" id="989370.AOQ71_35200"/>
<dbReference type="SMART" id="SM00304">
    <property type="entry name" value="HAMP"/>
    <property type="match status" value="1"/>
</dbReference>
<evidence type="ECO:0000313" key="13">
    <source>
        <dbReference type="Proteomes" id="UP000051936"/>
    </source>
</evidence>
<evidence type="ECO:0000259" key="11">
    <source>
        <dbReference type="PROSITE" id="PS50885"/>
    </source>
</evidence>
<dbReference type="EC" id="2.7.13.3" evidence="3"/>
<dbReference type="InterPro" id="IPR003661">
    <property type="entry name" value="HisK_dim/P_dom"/>
</dbReference>
<feature type="transmembrane region" description="Helical" evidence="8">
    <location>
        <begin position="22"/>
        <end position="46"/>
    </location>
</feature>
<evidence type="ECO:0000256" key="1">
    <source>
        <dbReference type="ARBA" id="ARBA00000085"/>
    </source>
</evidence>
<accession>A0A0R3CXX5</accession>
<keyword evidence="5" id="KW-0808">Transferase</keyword>
<feature type="domain" description="Histidine kinase" evidence="9">
    <location>
        <begin position="451"/>
        <end position="674"/>
    </location>
</feature>
<evidence type="ECO:0000256" key="5">
    <source>
        <dbReference type="ARBA" id="ARBA00022679"/>
    </source>
</evidence>
<dbReference type="CDD" id="cd18161">
    <property type="entry name" value="REC_hyHK_blue-like"/>
    <property type="match status" value="1"/>
</dbReference>
<dbReference type="InterPro" id="IPR011006">
    <property type="entry name" value="CheY-like_superfamily"/>
</dbReference>